<accession>A0A6G1E4E1</accession>
<keyword evidence="3" id="KW-1185">Reference proteome</keyword>
<comment type="caution">
    <text evidence="2">The sequence shown here is derived from an EMBL/GenBank/DDBJ whole genome shotgun (WGS) entry which is preliminary data.</text>
</comment>
<reference evidence="2 3" key="1">
    <citation type="submission" date="2019-11" db="EMBL/GenBank/DDBJ databases">
        <title>Whole genome sequence of Oryza granulata.</title>
        <authorList>
            <person name="Li W."/>
        </authorList>
    </citation>
    <scope>NUCLEOTIDE SEQUENCE [LARGE SCALE GENOMIC DNA]</scope>
    <source>
        <strain evidence="3">cv. Menghai</strain>
        <tissue evidence="2">Leaf</tissue>
    </source>
</reference>
<feature type="compositionally biased region" description="Basic and acidic residues" evidence="1">
    <location>
        <begin position="12"/>
        <end position="25"/>
    </location>
</feature>
<organism evidence="2 3">
    <name type="scientific">Oryza meyeriana var. granulata</name>
    <dbReference type="NCBI Taxonomy" id="110450"/>
    <lineage>
        <taxon>Eukaryota</taxon>
        <taxon>Viridiplantae</taxon>
        <taxon>Streptophyta</taxon>
        <taxon>Embryophyta</taxon>
        <taxon>Tracheophyta</taxon>
        <taxon>Spermatophyta</taxon>
        <taxon>Magnoliopsida</taxon>
        <taxon>Liliopsida</taxon>
        <taxon>Poales</taxon>
        <taxon>Poaceae</taxon>
        <taxon>BOP clade</taxon>
        <taxon>Oryzoideae</taxon>
        <taxon>Oryzeae</taxon>
        <taxon>Oryzinae</taxon>
        <taxon>Oryza</taxon>
        <taxon>Oryza meyeriana</taxon>
    </lineage>
</organism>
<dbReference type="Proteomes" id="UP000479710">
    <property type="component" value="Unassembled WGS sequence"/>
</dbReference>
<dbReference type="EMBL" id="SPHZ02000005">
    <property type="protein sequence ID" value="KAF0919648.1"/>
    <property type="molecule type" value="Genomic_DNA"/>
</dbReference>
<evidence type="ECO:0000256" key="1">
    <source>
        <dbReference type="SAM" id="MobiDB-lite"/>
    </source>
</evidence>
<sequence length="106" mass="11895">MKRWPGHVQWNDGRREGSLPRHAKGIDWRVDEPEGNAWSTERTARALLMDPGGERPSSQQRLYGRRRGNASMAAACPSSHCRPVGRRERRLQPDGDAASQALLGRP</sequence>
<feature type="region of interest" description="Disordered" evidence="1">
    <location>
        <begin position="1"/>
        <end position="25"/>
    </location>
</feature>
<protein>
    <submittedName>
        <fullName evidence="2">Uncharacterized protein</fullName>
    </submittedName>
</protein>
<proteinExistence type="predicted"/>
<dbReference type="AlphaFoldDB" id="A0A6G1E4E1"/>
<evidence type="ECO:0000313" key="3">
    <source>
        <dbReference type="Proteomes" id="UP000479710"/>
    </source>
</evidence>
<feature type="region of interest" description="Disordered" evidence="1">
    <location>
        <begin position="49"/>
        <end position="106"/>
    </location>
</feature>
<gene>
    <name evidence="2" type="ORF">E2562_030830</name>
</gene>
<evidence type="ECO:0000313" key="2">
    <source>
        <dbReference type="EMBL" id="KAF0919648.1"/>
    </source>
</evidence>
<name>A0A6G1E4E1_9ORYZ</name>